<sequence length="886" mass="98927">MEPKSMTGPSRLLLRIFQWFCRPEYHADIEGDLLELFEIRREERGLSYARWLLFFDVLLLFRPSLIRPLTGINPFKYPTMFRNNLKIAWRHLLKNRFVTAINLAGLVIGMTAALFIWEYVHYERSYDDFHEKGDRIYRVRTDRIKDGVTFMQFAAGAAGVAPLIKNNFPEVEDYVKLTGAREGIFQYQPDRYILEDKAFFAMPSLFDVFSFPLLEGDPDQVLTEPFTACISESTAQRLFGDEDPIGKTITRDDREQYKVTGIFADAPPNSHLKFNILLSYVTFSDVLTEGGTSETALTWDGFYSYLLLEPNADWQALEAKIPAAVEANYDAQMRESIAFYLQPLEDIHLTSNYLIEAEVNGNGKTVRFLFLIGISVLLIAWFNYINLSTANSELRAKEVGVRKVLGGSPGKLVGQFLTEAALLNIFAILTAFLLVRIFHGAFESLIGEELPLTLFSDARLLGITALVLLLGTLLTGLYPAFVLSSFKPIAVLKTGFSGNGKGSGKWLGKGLVTLQFIASVGLIASTFIIFKQLNYLQDTKIGLNIDQTLVVKGPKVTDSTFVSKSAIFKQQIEQIGSVKQLTASTSIPGQAFGWTAGGVRRLNAPDDQSENFHVMAADVDYTELYEMELAAGRHMSVTMGSDGHTACLLNETGARLLQFNSPEEAIGQSIEFWDQQFTIVGVLKDFYQQSPKSVVEPLVLRAKPPQWGADYYSIKLSTDDLSGSLGRVESIWSDLFPGNPFEHFFLNDHFNQQYAAETRFSKVFSLFSGLAILVSCMGLFALVSFMTERKRKEIGVRRVLGASVTNIVGLLSKGFVKLIALALVIATPLSWYAMQQWLEGFANRIDLSPWSFVLAGLIALGVAFATISFQSVRAAMVDPVDSLRNE</sequence>
<dbReference type="InterPro" id="IPR003838">
    <property type="entry name" value="ABC3_permease_C"/>
</dbReference>
<evidence type="ECO:0000259" key="8">
    <source>
        <dbReference type="Pfam" id="PF12704"/>
    </source>
</evidence>
<feature type="domain" description="MacB-like periplasmic core" evidence="8">
    <location>
        <begin position="543"/>
        <end position="690"/>
    </location>
</feature>
<dbReference type="NCBIfam" id="NF038404">
    <property type="entry name" value="perm_prefix_2"/>
    <property type="match status" value="1"/>
</dbReference>
<accession>A0A2D0NA91</accession>
<comment type="caution">
    <text evidence="9">The sequence shown here is derived from an EMBL/GenBank/DDBJ whole genome shotgun (WGS) entry which is preliminary data.</text>
</comment>
<dbReference type="PANTHER" id="PTHR30572:SF18">
    <property type="entry name" value="ABC-TYPE MACROLIDE FAMILY EXPORT SYSTEM PERMEASE COMPONENT 2"/>
    <property type="match status" value="1"/>
</dbReference>
<proteinExistence type="predicted"/>
<dbReference type="Proteomes" id="UP000223913">
    <property type="component" value="Unassembled WGS sequence"/>
</dbReference>
<dbReference type="RefSeq" id="WP_099151348.1">
    <property type="nucleotide sequence ID" value="NZ_PDUD01000022.1"/>
</dbReference>
<feature type="transmembrane region" description="Helical" evidence="6">
    <location>
        <begin position="368"/>
        <end position="387"/>
    </location>
</feature>
<dbReference type="OrthoDB" id="5933722at2"/>
<comment type="subcellular location">
    <subcellularLocation>
        <location evidence="1">Cell membrane</location>
        <topology evidence="1">Multi-pass membrane protein</topology>
    </subcellularLocation>
</comment>
<dbReference type="Pfam" id="PF12704">
    <property type="entry name" value="MacB_PCD"/>
    <property type="match status" value="2"/>
</dbReference>
<evidence type="ECO:0000256" key="2">
    <source>
        <dbReference type="ARBA" id="ARBA00022475"/>
    </source>
</evidence>
<evidence type="ECO:0000256" key="5">
    <source>
        <dbReference type="ARBA" id="ARBA00023136"/>
    </source>
</evidence>
<feature type="transmembrane region" description="Helical" evidence="6">
    <location>
        <begin position="97"/>
        <end position="117"/>
    </location>
</feature>
<dbReference type="InterPro" id="IPR047699">
    <property type="entry name" value="Permease_put_prefix"/>
</dbReference>
<dbReference type="PANTHER" id="PTHR30572">
    <property type="entry name" value="MEMBRANE COMPONENT OF TRANSPORTER-RELATED"/>
    <property type="match status" value="1"/>
</dbReference>
<keyword evidence="10" id="KW-1185">Reference proteome</keyword>
<feature type="domain" description="MacB-like periplasmic core" evidence="8">
    <location>
        <begin position="99"/>
        <end position="323"/>
    </location>
</feature>
<dbReference type="GO" id="GO:0005886">
    <property type="term" value="C:plasma membrane"/>
    <property type="evidence" value="ECO:0007669"/>
    <property type="project" value="UniProtKB-SubCell"/>
</dbReference>
<evidence type="ECO:0000313" key="9">
    <source>
        <dbReference type="EMBL" id="PHN05296.1"/>
    </source>
</evidence>
<organism evidence="9 10">
    <name type="scientific">Flavilitoribacter nigricans (strain ATCC 23147 / DSM 23189 / NBRC 102662 / NCIMB 1420 / SS-2)</name>
    <name type="common">Lewinella nigricans</name>
    <dbReference type="NCBI Taxonomy" id="1122177"/>
    <lineage>
        <taxon>Bacteria</taxon>
        <taxon>Pseudomonadati</taxon>
        <taxon>Bacteroidota</taxon>
        <taxon>Saprospiria</taxon>
        <taxon>Saprospirales</taxon>
        <taxon>Lewinellaceae</taxon>
        <taxon>Flavilitoribacter</taxon>
    </lineage>
</organism>
<evidence type="ECO:0000313" key="10">
    <source>
        <dbReference type="Proteomes" id="UP000223913"/>
    </source>
</evidence>
<dbReference type="GO" id="GO:0022857">
    <property type="term" value="F:transmembrane transporter activity"/>
    <property type="evidence" value="ECO:0007669"/>
    <property type="project" value="TreeGrafter"/>
</dbReference>
<keyword evidence="3 6" id="KW-0812">Transmembrane</keyword>
<feature type="transmembrane region" description="Helical" evidence="6">
    <location>
        <begin position="421"/>
        <end position="442"/>
    </location>
</feature>
<dbReference type="InterPro" id="IPR050250">
    <property type="entry name" value="Macrolide_Exporter_MacB"/>
</dbReference>
<feature type="domain" description="ABC3 transporter permease C-terminal" evidence="7">
    <location>
        <begin position="766"/>
        <end position="874"/>
    </location>
</feature>
<reference evidence="9 10" key="1">
    <citation type="submission" date="2017-10" db="EMBL/GenBank/DDBJ databases">
        <title>The draft genome sequence of Lewinella nigricans NBRC 102662.</title>
        <authorList>
            <person name="Wang K."/>
        </authorList>
    </citation>
    <scope>NUCLEOTIDE SEQUENCE [LARGE SCALE GENOMIC DNA]</scope>
    <source>
        <strain evidence="9 10">NBRC 102662</strain>
    </source>
</reference>
<evidence type="ECO:0000256" key="6">
    <source>
        <dbReference type="SAM" id="Phobius"/>
    </source>
</evidence>
<feature type="transmembrane region" description="Helical" evidence="6">
    <location>
        <begin position="807"/>
        <end position="829"/>
    </location>
</feature>
<protein>
    <submittedName>
        <fullName evidence="9">ABC transporter permease</fullName>
    </submittedName>
</protein>
<dbReference type="InterPro" id="IPR025857">
    <property type="entry name" value="MacB_PCD"/>
</dbReference>
<feature type="domain" description="ABC3 transporter permease C-terminal" evidence="7">
    <location>
        <begin position="371"/>
        <end position="486"/>
    </location>
</feature>
<dbReference type="AlphaFoldDB" id="A0A2D0NA91"/>
<evidence type="ECO:0000256" key="3">
    <source>
        <dbReference type="ARBA" id="ARBA00022692"/>
    </source>
</evidence>
<keyword evidence="2" id="KW-1003">Cell membrane</keyword>
<keyword evidence="4 6" id="KW-1133">Transmembrane helix</keyword>
<evidence type="ECO:0000259" key="7">
    <source>
        <dbReference type="Pfam" id="PF02687"/>
    </source>
</evidence>
<dbReference type="EMBL" id="PDUD01000022">
    <property type="protein sequence ID" value="PHN05296.1"/>
    <property type="molecule type" value="Genomic_DNA"/>
</dbReference>
<evidence type="ECO:0000256" key="4">
    <source>
        <dbReference type="ARBA" id="ARBA00022989"/>
    </source>
</evidence>
<feature type="transmembrane region" description="Helical" evidence="6">
    <location>
        <begin position="462"/>
        <end position="486"/>
    </location>
</feature>
<dbReference type="Pfam" id="PF02687">
    <property type="entry name" value="FtsX"/>
    <property type="match status" value="2"/>
</dbReference>
<gene>
    <name evidence="9" type="ORF">CRP01_17420</name>
</gene>
<keyword evidence="5 6" id="KW-0472">Membrane</keyword>
<feature type="transmembrane region" description="Helical" evidence="6">
    <location>
        <begin position="763"/>
        <end position="786"/>
    </location>
</feature>
<name>A0A2D0NA91_FLAN2</name>
<feature type="transmembrane region" description="Helical" evidence="6">
    <location>
        <begin position="506"/>
        <end position="530"/>
    </location>
</feature>
<evidence type="ECO:0000256" key="1">
    <source>
        <dbReference type="ARBA" id="ARBA00004651"/>
    </source>
</evidence>
<feature type="transmembrane region" description="Helical" evidence="6">
    <location>
        <begin position="849"/>
        <end position="869"/>
    </location>
</feature>